<dbReference type="PROSITE" id="PS50931">
    <property type="entry name" value="HTH_LYSR"/>
    <property type="match status" value="1"/>
</dbReference>
<dbReference type="PANTHER" id="PTHR30537:SF5">
    <property type="entry name" value="HTH-TYPE TRANSCRIPTIONAL ACTIVATOR TTDR-RELATED"/>
    <property type="match status" value="1"/>
</dbReference>
<dbReference type="InterPro" id="IPR000847">
    <property type="entry name" value="LysR_HTH_N"/>
</dbReference>
<dbReference type="SUPFAM" id="SSF46785">
    <property type="entry name" value="Winged helix' DNA-binding domain"/>
    <property type="match status" value="1"/>
</dbReference>
<accession>A0A3E0WZS7</accession>
<sequence length="150" mass="16748">MSVTFYDCAIKNSDRNLPCGICNNSGMDKLRCMHIFTRVAELGSFTKTAEEIGISTAQASRAVAELENHVGVRLFNRSTRKSRLPKQASAIWGAAALFWRKSTIRKRHSVPMPTHRPAESASIPRYLSACIAYRRICLPSLHNIRKSASI</sequence>
<evidence type="ECO:0000313" key="4">
    <source>
        <dbReference type="Proteomes" id="UP000256763"/>
    </source>
</evidence>
<dbReference type="InterPro" id="IPR036390">
    <property type="entry name" value="WH_DNA-bd_sf"/>
</dbReference>
<evidence type="ECO:0000256" key="1">
    <source>
        <dbReference type="ARBA" id="ARBA00009437"/>
    </source>
</evidence>
<dbReference type="InterPro" id="IPR036388">
    <property type="entry name" value="WH-like_DNA-bd_sf"/>
</dbReference>
<dbReference type="EMBL" id="NFZW01000007">
    <property type="protein sequence ID" value="RFA37505.1"/>
    <property type="molecule type" value="Genomic_DNA"/>
</dbReference>
<keyword evidence="4" id="KW-1185">Reference proteome</keyword>
<protein>
    <recommendedName>
        <fullName evidence="2">HTH lysR-type domain-containing protein</fullName>
    </recommendedName>
</protein>
<comment type="similarity">
    <text evidence="1">Belongs to the LysR transcriptional regulatory family.</text>
</comment>
<dbReference type="AlphaFoldDB" id="A0A3E0WZS7"/>
<comment type="caution">
    <text evidence="3">The sequence shown here is derived from an EMBL/GenBank/DDBJ whole genome shotgun (WGS) entry which is preliminary data.</text>
</comment>
<dbReference type="Proteomes" id="UP000256763">
    <property type="component" value="Unassembled WGS sequence"/>
</dbReference>
<evidence type="ECO:0000313" key="3">
    <source>
        <dbReference type="EMBL" id="RFA37505.1"/>
    </source>
</evidence>
<organism evidence="3 4">
    <name type="scientific">Alkalilimnicola ehrlichii</name>
    <dbReference type="NCBI Taxonomy" id="351052"/>
    <lineage>
        <taxon>Bacteria</taxon>
        <taxon>Pseudomonadati</taxon>
        <taxon>Pseudomonadota</taxon>
        <taxon>Gammaproteobacteria</taxon>
        <taxon>Chromatiales</taxon>
        <taxon>Ectothiorhodospiraceae</taxon>
        <taxon>Alkalilimnicola</taxon>
    </lineage>
</organism>
<reference evidence="4" key="1">
    <citation type="submission" date="2017-05" db="EMBL/GenBank/DDBJ databases">
        <authorList>
            <person name="Sharma S."/>
            <person name="Sidhu C."/>
            <person name="Pinnaka A.K."/>
        </authorList>
    </citation>
    <scope>NUCLEOTIDE SEQUENCE [LARGE SCALE GENOMIC DNA]</scope>
    <source>
        <strain evidence="4">AK93</strain>
    </source>
</reference>
<feature type="domain" description="HTH lysR-type" evidence="2">
    <location>
        <begin position="28"/>
        <end position="85"/>
    </location>
</feature>
<evidence type="ECO:0000259" key="2">
    <source>
        <dbReference type="PROSITE" id="PS50931"/>
    </source>
</evidence>
<dbReference type="PANTHER" id="PTHR30537">
    <property type="entry name" value="HTH-TYPE TRANSCRIPTIONAL REGULATOR"/>
    <property type="match status" value="1"/>
</dbReference>
<dbReference type="Pfam" id="PF00126">
    <property type="entry name" value="HTH_1"/>
    <property type="match status" value="1"/>
</dbReference>
<dbReference type="InterPro" id="IPR058163">
    <property type="entry name" value="LysR-type_TF_proteobact-type"/>
</dbReference>
<name>A0A3E0WZS7_9GAMM</name>
<proteinExistence type="inferred from homology"/>
<dbReference type="Gene3D" id="1.10.10.10">
    <property type="entry name" value="Winged helix-like DNA-binding domain superfamily/Winged helix DNA-binding domain"/>
    <property type="match status" value="1"/>
</dbReference>
<gene>
    <name evidence="3" type="ORF">CAL65_09540</name>
</gene>
<dbReference type="GO" id="GO:0003700">
    <property type="term" value="F:DNA-binding transcription factor activity"/>
    <property type="evidence" value="ECO:0007669"/>
    <property type="project" value="InterPro"/>
</dbReference>